<dbReference type="EMBL" id="FTOQ01000003">
    <property type="protein sequence ID" value="SIS75725.1"/>
    <property type="molecule type" value="Genomic_DNA"/>
</dbReference>
<organism evidence="10 11">
    <name type="scientific">Roseivivax lentus</name>
    <dbReference type="NCBI Taxonomy" id="633194"/>
    <lineage>
        <taxon>Bacteria</taxon>
        <taxon>Pseudomonadati</taxon>
        <taxon>Pseudomonadota</taxon>
        <taxon>Alphaproteobacteria</taxon>
        <taxon>Rhodobacterales</taxon>
        <taxon>Roseobacteraceae</taxon>
        <taxon>Roseivivax</taxon>
    </lineage>
</organism>
<dbReference type="OrthoDB" id="9802264at2"/>
<evidence type="ECO:0000313" key="10">
    <source>
        <dbReference type="EMBL" id="SIS75725.1"/>
    </source>
</evidence>
<comment type="subcellular location">
    <subcellularLocation>
        <location evidence="1">Cell membrane</location>
        <topology evidence="1">Multi-pass membrane protein</topology>
    </subcellularLocation>
</comment>
<feature type="transmembrane region" description="Helical" evidence="7">
    <location>
        <begin position="325"/>
        <end position="355"/>
    </location>
</feature>
<keyword evidence="3 7" id="KW-0812">Transmembrane</keyword>
<dbReference type="RefSeq" id="WP_076446495.1">
    <property type="nucleotide sequence ID" value="NZ_FTOQ01000003.1"/>
</dbReference>
<evidence type="ECO:0000256" key="5">
    <source>
        <dbReference type="ARBA" id="ARBA00023136"/>
    </source>
</evidence>
<evidence type="ECO:0000256" key="2">
    <source>
        <dbReference type="ARBA" id="ARBA00022475"/>
    </source>
</evidence>
<evidence type="ECO:0000256" key="7">
    <source>
        <dbReference type="SAM" id="Phobius"/>
    </source>
</evidence>
<protein>
    <submittedName>
        <fullName evidence="10">Putative ABC transport system permease protein</fullName>
    </submittedName>
</protein>
<feature type="transmembrane region" description="Helical" evidence="7">
    <location>
        <begin position="367"/>
        <end position="386"/>
    </location>
</feature>
<dbReference type="GO" id="GO:0005886">
    <property type="term" value="C:plasma membrane"/>
    <property type="evidence" value="ECO:0007669"/>
    <property type="project" value="UniProtKB-SubCell"/>
</dbReference>
<feature type="domain" description="MacB-like periplasmic core" evidence="9">
    <location>
        <begin position="20"/>
        <end position="243"/>
    </location>
</feature>
<keyword evidence="4 7" id="KW-1133">Transmembrane helix</keyword>
<keyword evidence="11" id="KW-1185">Reference proteome</keyword>
<dbReference type="Proteomes" id="UP000186684">
    <property type="component" value="Unassembled WGS sequence"/>
</dbReference>
<dbReference type="PANTHER" id="PTHR30572:SF4">
    <property type="entry name" value="ABC TRANSPORTER PERMEASE YTRF"/>
    <property type="match status" value="1"/>
</dbReference>
<dbReference type="STRING" id="633194.SAMN05421759_10337"/>
<proteinExistence type="inferred from homology"/>
<dbReference type="PANTHER" id="PTHR30572">
    <property type="entry name" value="MEMBRANE COMPONENT OF TRANSPORTER-RELATED"/>
    <property type="match status" value="1"/>
</dbReference>
<feature type="transmembrane region" description="Helical" evidence="7">
    <location>
        <begin position="21"/>
        <end position="40"/>
    </location>
</feature>
<keyword evidence="2" id="KW-1003">Cell membrane</keyword>
<evidence type="ECO:0000256" key="6">
    <source>
        <dbReference type="ARBA" id="ARBA00038076"/>
    </source>
</evidence>
<dbReference type="InterPro" id="IPR003838">
    <property type="entry name" value="ABC3_permease_C"/>
</dbReference>
<sequence>MLWETIRLALQAILRHATRSFLTVLGVVIGVGAVIAMVTVGQGSADQVTADVEKLGANTLMVLPGEDPLGGGPPGTALKMFTLRDNNALEEQLSVVRVSAPISQMRARVVFGNENRRTDVVGTDNRYFEAAQWEFALGRPFTAAELQSGRPVCVIGETVRDTLFGRADPIGQSLRAKTLSCEVVGLLRSKGASTFGTDQDDFVIMPLRTFQRRIAGNSDVSVLFAAIREGVDTERAAREIEALMRQRRRIGAAEEDDFDVIDMKQVASMLAGITDILTGLLAAVAMVSLLVGGIGIMNIMLVSVTERTREIGIRLAVGAEARQVLMQFLVEAVVLSLVGGLIGVIAGLGMGYLGARALSVPFAPDPLIVLVAFAFSAGVGVIFGYFPARRAARLDPIEALRHE</sequence>
<evidence type="ECO:0000259" key="8">
    <source>
        <dbReference type="Pfam" id="PF02687"/>
    </source>
</evidence>
<feature type="transmembrane region" description="Helical" evidence="7">
    <location>
        <begin position="276"/>
        <end position="304"/>
    </location>
</feature>
<evidence type="ECO:0000256" key="4">
    <source>
        <dbReference type="ARBA" id="ARBA00022989"/>
    </source>
</evidence>
<evidence type="ECO:0000256" key="3">
    <source>
        <dbReference type="ARBA" id="ARBA00022692"/>
    </source>
</evidence>
<dbReference type="Pfam" id="PF02687">
    <property type="entry name" value="FtsX"/>
    <property type="match status" value="1"/>
</dbReference>
<keyword evidence="5 7" id="KW-0472">Membrane</keyword>
<dbReference type="InterPro" id="IPR025857">
    <property type="entry name" value="MacB_PCD"/>
</dbReference>
<name>A0A1N7LPD5_9RHOB</name>
<reference evidence="11" key="1">
    <citation type="submission" date="2017-01" db="EMBL/GenBank/DDBJ databases">
        <authorList>
            <person name="Varghese N."/>
            <person name="Submissions S."/>
        </authorList>
    </citation>
    <scope>NUCLEOTIDE SEQUENCE [LARGE SCALE GENOMIC DNA]</scope>
    <source>
        <strain evidence="11">DSM 29430</strain>
    </source>
</reference>
<dbReference type="InterPro" id="IPR050250">
    <property type="entry name" value="Macrolide_Exporter_MacB"/>
</dbReference>
<accession>A0A1N7LPD5</accession>
<dbReference type="Pfam" id="PF12704">
    <property type="entry name" value="MacB_PCD"/>
    <property type="match status" value="1"/>
</dbReference>
<evidence type="ECO:0000259" key="9">
    <source>
        <dbReference type="Pfam" id="PF12704"/>
    </source>
</evidence>
<dbReference type="AlphaFoldDB" id="A0A1N7LPD5"/>
<evidence type="ECO:0000313" key="11">
    <source>
        <dbReference type="Proteomes" id="UP000186684"/>
    </source>
</evidence>
<comment type="similarity">
    <text evidence="6">Belongs to the ABC-4 integral membrane protein family.</text>
</comment>
<evidence type="ECO:0000256" key="1">
    <source>
        <dbReference type="ARBA" id="ARBA00004651"/>
    </source>
</evidence>
<feature type="domain" description="ABC3 transporter permease C-terminal" evidence="8">
    <location>
        <begin position="284"/>
        <end position="396"/>
    </location>
</feature>
<gene>
    <name evidence="10" type="ORF">SAMN05421759_10337</name>
</gene>
<dbReference type="GO" id="GO:0022857">
    <property type="term" value="F:transmembrane transporter activity"/>
    <property type="evidence" value="ECO:0007669"/>
    <property type="project" value="TreeGrafter"/>
</dbReference>